<evidence type="ECO:0000313" key="2">
    <source>
        <dbReference type="EMBL" id="PZF73532.1"/>
    </source>
</evidence>
<keyword evidence="3" id="KW-1185">Reference proteome</keyword>
<organism evidence="2 3">
    <name type="scientific">Taibaiella soli</name>
    <dbReference type="NCBI Taxonomy" id="1649169"/>
    <lineage>
        <taxon>Bacteria</taxon>
        <taxon>Pseudomonadati</taxon>
        <taxon>Bacteroidota</taxon>
        <taxon>Chitinophagia</taxon>
        <taxon>Chitinophagales</taxon>
        <taxon>Chitinophagaceae</taxon>
        <taxon>Taibaiella</taxon>
    </lineage>
</organism>
<evidence type="ECO:0000313" key="3">
    <source>
        <dbReference type="Proteomes" id="UP000248745"/>
    </source>
</evidence>
<dbReference type="AlphaFoldDB" id="A0A2W2AIY0"/>
<gene>
    <name evidence="2" type="ORF">DN068_07345</name>
</gene>
<keyword evidence="1" id="KW-0812">Transmembrane</keyword>
<dbReference type="Proteomes" id="UP000248745">
    <property type="component" value="Unassembled WGS sequence"/>
</dbReference>
<keyword evidence="1" id="KW-0472">Membrane</keyword>
<reference evidence="2 3" key="1">
    <citation type="submission" date="2018-06" db="EMBL/GenBank/DDBJ databases">
        <title>Mucibacter soli gen. nov., sp. nov., a new member of the family Chitinophagaceae producing mucin.</title>
        <authorList>
            <person name="Kim M.-K."/>
            <person name="Park S."/>
            <person name="Kim T.-S."/>
            <person name="Joung Y."/>
            <person name="Han J.-H."/>
            <person name="Kim S.B."/>
        </authorList>
    </citation>
    <scope>NUCLEOTIDE SEQUENCE [LARGE SCALE GENOMIC DNA]</scope>
    <source>
        <strain evidence="2 3">R1-15</strain>
    </source>
</reference>
<feature type="transmembrane region" description="Helical" evidence="1">
    <location>
        <begin position="107"/>
        <end position="134"/>
    </location>
</feature>
<sequence>MNAKPYLNNASRLSFAIAGLFYLPMAFLLFHWINYRIGLWMGYPVSFYWKGSWLPCVNLKKFIKTHPEVNLNHFAYIYWVALILWPVAGVLIRLISRKVENAVGTALQWLGVIMIVTPLYHVVIELANIVVFSIQEGGYHFNFHMLPYYLLFVCLVGGAVLMYQMSFGKEGRQKLWLISFPVFVACWWLWFFVIGRRLLP</sequence>
<protein>
    <submittedName>
        <fullName evidence="2">Uncharacterized protein</fullName>
    </submittedName>
</protein>
<dbReference type="EMBL" id="QKTW01000011">
    <property type="protein sequence ID" value="PZF73532.1"/>
    <property type="molecule type" value="Genomic_DNA"/>
</dbReference>
<feature type="transmembrane region" description="Helical" evidence="1">
    <location>
        <begin position="76"/>
        <end position="95"/>
    </location>
</feature>
<name>A0A2W2AIY0_9BACT</name>
<feature type="transmembrane region" description="Helical" evidence="1">
    <location>
        <begin position="146"/>
        <end position="163"/>
    </location>
</feature>
<dbReference type="RefSeq" id="WP_110998258.1">
    <property type="nucleotide sequence ID" value="NZ_QKTW01000011.1"/>
</dbReference>
<accession>A0A2W2AIY0</accession>
<keyword evidence="1" id="KW-1133">Transmembrane helix</keyword>
<feature type="transmembrane region" description="Helical" evidence="1">
    <location>
        <begin position="175"/>
        <end position="194"/>
    </location>
</feature>
<evidence type="ECO:0000256" key="1">
    <source>
        <dbReference type="SAM" id="Phobius"/>
    </source>
</evidence>
<proteinExistence type="predicted"/>
<comment type="caution">
    <text evidence="2">The sequence shown here is derived from an EMBL/GenBank/DDBJ whole genome shotgun (WGS) entry which is preliminary data.</text>
</comment>
<feature type="transmembrane region" description="Helical" evidence="1">
    <location>
        <begin position="12"/>
        <end position="33"/>
    </location>
</feature>